<dbReference type="Proteomes" id="UP000694941">
    <property type="component" value="Unplaced"/>
</dbReference>
<name>A0ABM1BU96_LIMPO</name>
<feature type="compositionally biased region" description="Basic and acidic residues" evidence="1">
    <location>
        <begin position="36"/>
        <end position="57"/>
    </location>
</feature>
<dbReference type="RefSeq" id="XP_013788766.2">
    <property type="nucleotide sequence ID" value="XM_013933312.2"/>
</dbReference>
<feature type="compositionally biased region" description="Polar residues" evidence="1">
    <location>
        <begin position="110"/>
        <end position="133"/>
    </location>
</feature>
<evidence type="ECO:0000313" key="2">
    <source>
        <dbReference type="Proteomes" id="UP000694941"/>
    </source>
</evidence>
<sequence length="298" mass="32457">MCFWFLMFHVCFSTSPEPKRESRLTSIIDQLLSNKTKDMHQAEGDKENFCESQDRKSTASPASLDNGSKTPTNQNAKRGVPVDADRLVVNCGKNSFDAVVQCEDTDQRSSDNGVSNSPTRQSPWTLGDSSGGETQDKDHQGSSPEAQHENSSLTKNTDLNCLPGTDYKASPGGGQRQLGISPFHSSPISRNNDMLPVSLGSINLPVKTERLSPEFEYSSPSLSPHSPNPARAFPASISLGFGLRSAFPPSSPGLERYSSAGLACGVSALKQMEMMTRNYSDFMRGLAAKYNNQHNQER</sequence>
<proteinExistence type="predicted"/>
<gene>
    <name evidence="3" type="primary">LOC106472657</name>
</gene>
<dbReference type="GeneID" id="106472657"/>
<feature type="region of interest" description="Disordered" evidence="1">
    <location>
        <begin position="36"/>
        <end position="81"/>
    </location>
</feature>
<organism evidence="2 3">
    <name type="scientific">Limulus polyphemus</name>
    <name type="common">Atlantic horseshoe crab</name>
    <dbReference type="NCBI Taxonomy" id="6850"/>
    <lineage>
        <taxon>Eukaryota</taxon>
        <taxon>Metazoa</taxon>
        <taxon>Ecdysozoa</taxon>
        <taxon>Arthropoda</taxon>
        <taxon>Chelicerata</taxon>
        <taxon>Merostomata</taxon>
        <taxon>Xiphosura</taxon>
        <taxon>Limulidae</taxon>
        <taxon>Limulus</taxon>
    </lineage>
</organism>
<keyword evidence="2" id="KW-1185">Reference proteome</keyword>
<accession>A0ABM1BU96</accession>
<feature type="compositionally biased region" description="Polar residues" evidence="1">
    <location>
        <begin position="58"/>
        <end position="76"/>
    </location>
</feature>
<feature type="region of interest" description="Disordered" evidence="1">
    <location>
        <begin position="103"/>
        <end position="187"/>
    </location>
</feature>
<protein>
    <submittedName>
        <fullName evidence="3">Uncharacterized protein LOC106472657</fullName>
    </submittedName>
</protein>
<feature type="compositionally biased region" description="Polar residues" evidence="1">
    <location>
        <begin position="141"/>
        <end position="159"/>
    </location>
</feature>
<evidence type="ECO:0000256" key="1">
    <source>
        <dbReference type="SAM" id="MobiDB-lite"/>
    </source>
</evidence>
<evidence type="ECO:0000313" key="3">
    <source>
        <dbReference type="RefSeq" id="XP_013788766.2"/>
    </source>
</evidence>
<reference evidence="3" key="1">
    <citation type="submission" date="2025-08" db="UniProtKB">
        <authorList>
            <consortium name="RefSeq"/>
        </authorList>
    </citation>
    <scope>IDENTIFICATION</scope>
    <source>
        <tissue evidence="3">Muscle</tissue>
    </source>
</reference>